<evidence type="ECO:0000313" key="2">
    <source>
        <dbReference type="EMBL" id="PJA41005.1"/>
    </source>
</evidence>
<dbReference type="AlphaFoldDB" id="A0A2M7X4A5"/>
<feature type="chain" id="PRO_5014676368" evidence="1">
    <location>
        <begin position="24"/>
        <end position="219"/>
    </location>
</feature>
<organism evidence="2 3">
    <name type="scientific">candidate division WWE3 bacterium CG_4_9_14_3_um_filter_39_7</name>
    <dbReference type="NCBI Taxonomy" id="1975080"/>
    <lineage>
        <taxon>Bacteria</taxon>
        <taxon>Katanobacteria</taxon>
    </lineage>
</organism>
<dbReference type="PROSITE" id="PS51257">
    <property type="entry name" value="PROKAR_LIPOPROTEIN"/>
    <property type="match status" value="1"/>
</dbReference>
<evidence type="ECO:0000313" key="3">
    <source>
        <dbReference type="Proteomes" id="UP000231195"/>
    </source>
</evidence>
<comment type="caution">
    <text evidence="2">The sequence shown here is derived from an EMBL/GenBank/DDBJ whole genome shotgun (WGS) entry which is preliminary data.</text>
</comment>
<reference evidence="3" key="1">
    <citation type="submission" date="2017-09" db="EMBL/GenBank/DDBJ databases">
        <title>Depth-based differentiation of microbial function through sediment-hosted aquifers and enrichment of novel symbionts in the deep terrestrial subsurface.</title>
        <authorList>
            <person name="Probst A.J."/>
            <person name="Ladd B."/>
            <person name="Jarett J.K."/>
            <person name="Geller-Mcgrath D.E."/>
            <person name="Sieber C.M.K."/>
            <person name="Emerson J.B."/>
            <person name="Anantharaman K."/>
            <person name="Thomas B.C."/>
            <person name="Malmstrom R."/>
            <person name="Stieglmeier M."/>
            <person name="Klingl A."/>
            <person name="Woyke T."/>
            <person name="Ryan C.M."/>
            <person name="Banfield J.F."/>
        </authorList>
    </citation>
    <scope>NUCLEOTIDE SEQUENCE [LARGE SCALE GENOMIC DNA]</scope>
</reference>
<gene>
    <name evidence="2" type="ORF">CO179_00865</name>
</gene>
<proteinExistence type="predicted"/>
<dbReference type="Proteomes" id="UP000231195">
    <property type="component" value="Unassembled WGS sequence"/>
</dbReference>
<sequence>MLHKIKTGLQIAFFVMVALFALAACANHFAPATPVQVPEQKASVTFPGGTTGTYRAQYLQTGQKEAAFGLFVQDRCEPDAAASLYVGNPSWWYPTKGAQHQTMHYILCQMNLQDNAGVGVTTESFTSIGDLSFRVYGWNGREVDAGILNSISVEVTGNGFDRTPFTLYRGVGTKIGDEIFTFRGDITAREMEVTNINNGTSGTWTDYEPGPTWIVKIDL</sequence>
<keyword evidence="1" id="KW-0732">Signal</keyword>
<name>A0A2M7X4A5_UNCKA</name>
<accession>A0A2M7X4A5</accession>
<protein>
    <submittedName>
        <fullName evidence="2">Uncharacterized protein</fullName>
    </submittedName>
</protein>
<evidence type="ECO:0000256" key="1">
    <source>
        <dbReference type="SAM" id="SignalP"/>
    </source>
</evidence>
<feature type="signal peptide" evidence="1">
    <location>
        <begin position="1"/>
        <end position="23"/>
    </location>
</feature>
<dbReference type="EMBL" id="PFWZ01000040">
    <property type="protein sequence ID" value="PJA41005.1"/>
    <property type="molecule type" value="Genomic_DNA"/>
</dbReference>